<sequence>MEPAGQVGEEGLSQMDTSRFLLLQTEKKKGYYIYSCLAQGTEDIFASKDELQQDNQTGLKVTSDDQVVLCALPTPAQLNNLTSVSNIEVKVEQPPMSTDD</sequence>
<comment type="caution">
    <text evidence="1">The sequence shown here is derived from an EMBL/GenBank/DDBJ whole genome shotgun (WGS) entry which is preliminary data.</text>
</comment>
<dbReference type="Proteomes" id="UP001286313">
    <property type="component" value="Unassembled WGS sequence"/>
</dbReference>
<dbReference type="AlphaFoldDB" id="A0AAE1GE64"/>
<dbReference type="EMBL" id="JAWQEG010000378">
    <property type="protein sequence ID" value="KAK3891015.1"/>
    <property type="molecule type" value="Genomic_DNA"/>
</dbReference>
<accession>A0AAE1GE64</accession>
<protein>
    <submittedName>
        <fullName evidence="1">Uncharacterized protein</fullName>
    </submittedName>
</protein>
<name>A0AAE1GE64_PETCI</name>
<proteinExistence type="predicted"/>
<evidence type="ECO:0000313" key="2">
    <source>
        <dbReference type="Proteomes" id="UP001286313"/>
    </source>
</evidence>
<keyword evidence="2" id="KW-1185">Reference proteome</keyword>
<evidence type="ECO:0000313" key="1">
    <source>
        <dbReference type="EMBL" id="KAK3891015.1"/>
    </source>
</evidence>
<reference evidence="1" key="1">
    <citation type="submission" date="2023-10" db="EMBL/GenBank/DDBJ databases">
        <title>Genome assemblies of two species of porcelain crab, Petrolisthes cinctipes and Petrolisthes manimaculis (Anomura: Porcellanidae).</title>
        <authorList>
            <person name="Angst P."/>
        </authorList>
    </citation>
    <scope>NUCLEOTIDE SEQUENCE</scope>
    <source>
        <strain evidence="1">PB745_01</strain>
        <tissue evidence="1">Gill</tissue>
    </source>
</reference>
<organism evidence="1 2">
    <name type="scientific">Petrolisthes cinctipes</name>
    <name type="common">Flat porcelain crab</name>
    <dbReference type="NCBI Taxonomy" id="88211"/>
    <lineage>
        <taxon>Eukaryota</taxon>
        <taxon>Metazoa</taxon>
        <taxon>Ecdysozoa</taxon>
        <taxon>Arthropoda</taxon>
        <taxon>Crustacea</taxon>
        <taxon>Multicrustacea</taxon>
        <taxon>Malacostraca</taxon>
        <taxon>Eumalacostraca</taxon>
        <taxon>Eucarida</taxon>
        <taxon>Decapoda</taxon>
        <taxon>Pleocyemata</taxon>
        <taxon>Anomura</taxon>
        <taxon>Galatheoidea</taxon>
        <taxon>Porcellanidae</taxon>
        <taxon>Petrolisthes</taxon>
    </lineage>
</organism>
<gene>
    <name evidence="1" type="ORF">Pcinc_005067</name>
</gene>